<proteinExistence type="predicted"/>
<keyword evidence="2" id="KW-0812">Transmembrane</keyword>
<keyword evidence="2" id="KW-1133">Transmembrane helix</keyword>
<evidence type="ECO:0000256" key="2">
    <source>
        <dbReference type="SAM" id="Phobius"/>
    </source>
</evidence>
<sequence>MSTVASVSLAIIAATCVIAVVAFVVFLYYVWRAVRRAEAILALVQRTLPGLATDLRTMLDKVDQEILEEAIRTLRRVSVVIGSGVSTIEQVQQTARRVAQDVILPPMSTAAGVFAVIREGLQWFRPAGDGHRTTRSGEWGKGKADPREE</sequence>
<evidence type="ECO:0000313" key="3">
    <source>
        <dbReference type="EMBL" id="TMI79973.1"/>
    </source>
</evidence>
<gene>
    <name evidence="3" type="ORF">E6H03_09255</name>
</gene>
<keyword evidence="2" id="KW-0472">Membrane</keyword>
<evidence type="ECO:0000313" key="4">
    <source>
        <dbReference type="Proteomes" id="UP000318093"/>
    </source>
</evidence>
<dbReference type="Proteomes" id="UP000318093">
    <property type="component" value="Unassembled WGS sequence"/>
</dbReference>
<feature type="transmembrane region" description="Helical" evidence="2">
    <location>
        <begin position="6"/>
        <end position="31"/>
    </location>
</feature>
<accession>A0A537J917</accession>
<evidence type="ECO:0000256" key="1">
    <source>
        <dbReference type="SAM" id="MobiDB-lite"/>
    </source>
</evidence>
<feature type="region of interest" description="Disordered" evidence="1">
    <location>
        <begin position="128"/>
        <end position="149"/>
    </location>
</feature>
<name>A0A537J917_9BACT</name>
<organism evidence="3 4">
    <name type="scientific">Candidatus Segetimicrobium genomatis</name>
    <dbReference type="NCBI Taxonomy" id="2569760"/>
    <lineage>
        <taxon>Bacteria</taxon>
        <taxon>Bacillati</taxon>
        <taxon>Candidatus Sysuimicrobiota</taxon>
        <taxon>Candidatus Sysuimicrobiia</taxon>
        <taxon>Candidatus Sysuimicrobiales</taxon>
        <taxon>Candidatus Segetimicrobiaceae</taxon>
        <taxon>Candidatus Segetimicrobium</taxon>
    </lineage>
</organism>
<dbReference type="AlphaFoldDB" id="A0A537J917"/>
<evidence type="ECO:0008006" key="5">
    <source>
        <dbReference type="Google" id="ProtNLM"/>
    </source>
</evidence>
<feature type="compositionally biased region" description="Basic and acidic residues" evidence="1">
    <location>
        <begin position="138"/>
        <end position="149"/>
    </location>
</feature>
<protein>
    <recommendedName>
        <fullName evidence="5">DUF948 domain-containing protein</fullName>
    </recommendedName>
</protein>
<reference evidence="3 4" key="1">
    <citation type="journal article" date="2019" name="Nat. Microbiol.">
        <title>Mediterranean grassland soil C-N compound turnover is dependent on rainfall and depth, and is mediated by genomically divergent microorganisms.</title>
        <authorList>
            <person name="Diamond S."/>
            <person name="Andeer P.F."/>
            <person name="Li Z."/>
            <person name="Crits-Christoph A."/>
            <person name="Burstein D."/>
            <person name="Anantharaman K."/>
            <person name="Lane K.R."/>
            <person name="Thomas B.C."/>
            <person name="Pan C."/>
            <person name="Northen T.R."/>
            <person name="Banfield J.F."/>
        </authorList>
    </citation>
    <scope>NUCLEOTIDE SEQUENCE [LARGE SCALE GENOMIC DNA]</scope>
    <source>
        <strain evidence="3">NP_6</strain>
    </source>
</reference>
<comment type="caution">
    <text evidence="3">The sequence shown here is derived from an EMBL/GenBank/DDBJ whole genome shotgun (WGS) entry which is preliminary data.</text>
</comment>
<dbReference type="EMBL" id="VBAN01000289">
    <property type="protein sequence ID" value="TMI79973.1"/>
    <property type="molecule type" value="Genomic_DNA"/>
</dbReference>